<comment type="subcellular location">
    <subcellularLocation>
        <location evidence="1">Nucleus</location>
    </subcellularLocation>
</comment>
<keyword evidence="3" id="KW-0805">Transcription regulation</keyword>
<dbReference type="GO" id="GO:0003700">
    <property type="term" value="F:DNA-binding transcription factor activity"/>
    <property type="evidence" value="ECO:0007669"/>
    <property type="project" value="InterPro"/>
</dbReference>
<dbReference type="PANTHER" id="PTHR31221:SF90">
    <property type="entry name" value="WRKY TRANSCRIPTION FACTOR 44"/>
    <property type="match status" value="1"/>
</dbReference>
<dbReference type="InterPro" id="IPR044810">
    <property type="entry name" value="WRKY_plant"/>
</dbReference>
<dbReference type="InterPro" id="IPR036576">
    <property type="entry name" value="WRKY_dom_sf"/>
</dbReference>
<evidence type="ECO:0000259" key="8">
    <source>
        <dbReference type="PROSITE" id="PS50811"/>
    </source>
</evidence>
<evidence type="ECO:0000313" key="10">
    <source>
        <dbReference type="Proteomes" id="UP001085076"/>
    </source>
</evidence>
<feature type="region of interest" description="Disordered" evidence="7">
    <location>
        <begin position="301"/>
        <end position="348"/>
    </location>
</feature>
<feature type="region of interest" description="Disordered" evidence="7">
    <location>
        <begin position="228"/>
        <end position="272"/>
    </location>
</feature>
<dbReference type="Proteomes" id="UP001085076">
    <property type="component" value="Miscellaneous, Linkage group lg03"/>
</dbReference>
<dbReference type="SUPFAM" id="SSF118290">
    <property type="entry name" value="WRKY DNA-binding domain"/>
    <property type="match status" value="2"/>
</dbReference>
<proteinExistence type="predicted"/>
<accession>A0A9D5CR00</accession>
<comment type="caution">
    <text evidence="9">The sequence shown here is derived from an EMBL/GenBank/DDBJ whole genome shotgun (WGS) entry which is preliminary data.</text>
</comment>
<evidence type="ECO:0000256" key="3">
    <source>
        <dbReference type="ARBA" id="ARBA00023015"/>
    </source>
</evidence>
<dbReference type="EMBL" id="JAGGNH010000003">
    <property type="protein sequence ID" value="KAJ0978185.1"/>
    <property type="molecule type" value="Genomic_DNA"/>
</dbReference>
<protein>
    <recommendedName>
        <fullName evidence="8">WRKY domain-containing protein</fullName>
    </recommendedName>
</protein>
<feature type="compositionally biased region" description="Polar residues" evidence="7">
    <location>
        <begin position="249"/>
        <end position="262"/>
    </location>
</feature>
<keyword evidence="5" id="KW-0804">Transcription</keyword>
<dbReference type="PROSITE" id="PS50811">
    <property type="entry name" value="WRKY"/>
    <property type="match status" value="2"/>
</dbReference>
<dbReference type="SMART" id="SM00774">
    <property type="entry name" value="WRKY"/>
    <property type="match status" value="2"/>
</dbReference>
<keyword evidence="10" id="KW-1185">Reference proteome</keyword>
<feature type="compositionally biased region" description="Basic and acidic residues" evidence="7">
    <location>
        <begin position="317"/>
        <end position="330"/>
    </location>
</feature>
<gene>
    <name evidence="9" type="ORF">J5N97_013659</name>
</gene>
<evidence type="ECO:0000256" key="1">
    <source>
        <dbReference type="ARBA" id="ARBA00004123"/>
    </source>
</evidence>
<evidence type="ECO:0000256" key="6">
    <source>
        <dbReference type="ARBA" id="ARBA00023242"/>
    </source>
</evidence>
<evidence type="ECO:0000256" key="4">
    <source>
        <dbReference type="ARBA" id="ARBA00023125"/>
    </source>
</evidence>
<name>A0A9D5CR00_9LILI</name>
<feature type="compositionally biased region" description="Basic and acidic residues" evidence="7">
    <location>
        <begin position="263"/>
        <end position="272"/>
    </location>
</feature>
<evidence type="ECO:0000256" key="2">
    <source>
        <dbReference type="ARBA" id="ARBA00022737"/>
    </source>
</evidence>
<feature type="domain" description="WRKY" evidence="8">
    <location>
        <begin position="340"/>
        <end position="405"/>
    </location>
</feature>
<keyword evidence="4" id="KW-0238">DNA-binding</keyword>
<sequence>MENKNTEKTVVVKPVPWRPRSDFKSSEHTATAINASPPSSSAETTANIIRPKTVRLRPSPNHFAAEIDPFLDDLSDPAACDSSVMPSAMASKEDNSSVSITASSFLANLGNIDVGHEETITETITRGQVLDKEKLQLQSFPTHLDHSIETNETLLMDVKRLGGRSQQPANTPDRSSYDGYNWRKYGQKQVKGSEYPRSYYKCTHPSCPVKKKVERSFDGHIVEIVYKGEHNHPKPQPPKHLLSEMHGNANASSSGNILSSTSKVERNDASESRLEIHSELGLSGIPSYSGKVQFSHDRRITSAGNSDVGSGTVADAESSRADPKRRRVEEQASGVEGDQVEPDVSGDGYHWRKYGQKVVKGNLYPRSYYKCTSLKCKVRKHVDRASDDSRSFITTYEGKHNHEMPFRNQNP</sequence>
<dbReference type="OrthoDB" id="783645at2759"/>
<evidence type="ECO:0000313" key="9">
    <source>
        <dbReference type="EMBL" id="KAJ0978185.1"/>
    </source>
</evidence>
<dbReference type="Pfam" id="PF03106">
    <property type="entry name" value="WRKY"/>
    <property type="match status" value="2"/>
</dbReference>
<dbReference type="PANTHER" id="PTHR31221">
    <property type="entry name" value="WRKY TRANSCRIPTION FACTOR PROTEIN 1-RELATED"/>
    <property type="match status" value="1"/>
</dbReference>
<dbReference type="InterPro" id="IPR003657">
    <property type="entry name" value="WRKY_dom"/>
</dbReference>
<dbReference type="AlphaFoldDB" id="A0A9D5CR00"/>
<evidence type="ECO:0000256" key="5">
    <source>
        <dbReference type="ARBA" id="ARBA00023163"/>
    </source>
</evidence>
<feature type="region of interest" description="Disordered" evidence="7">
    <location>
        <begin position="1"/>
        <end position="46"/>
    </location>
</feature>
<keyword evidence="6" id="KW-0539">Nucleus</keyword>
<dbReference type="Gene3D" id="2.20.25.80">
    <property type="entry name" value="WRKY domain"/>
    <property type="match status" value="2"/>
</dbReference>
<dbReference type="GO" id="GO:0043565">
    <property type="term" value="F:sequence-specific DNA binding"/>
    <property type="evidence" value="ECO:0007669"/>
    <property type="project" value="InterPro"/>
</dbReference>
<evidence type="ECO:0000256" key="7">
    <source>
        <dbReference type="SAM" id="MobiDB-lite"/>
    </source>
</evidence>
<reference evidence="9" key="1">
    <citation type="submission" date="2021-03" db="EMBL/GenBank/DDBJ databases">
        <authorList>
            <person name="Li Z."/>
            <person name="Yang C."/>
        </authorList>
    </citation>
    <scope>NUCLEOTIDE SEQUENCE</scope>
    <source>
        <strain evidence="9">Dzin_1.0</strain>
        <tissue evidence="9">Leaf</tissue>
    </source>
</reference>
<dbReference type="GO" id="GO:0005634">
    <property type="term" value="C:nucleus"/>
    <property type="evidence" value="ECO:0007669"/>
    <property type="project" value="UniProtKB-SubCell"/>
</dbReference>
<reference evidence="9" key="2">
    <citation type="journal article" date="2022" name="Hortic Res">
        <title>The genome of Dioscorea zingiberensis sheds light on the biosynthesis, origin and evolution of the medicinally important diosgenin saponins.</title>
        <authorList>
            <person name="Li Y."/>
            <person name="Tan C."/>
            <person name="Li Z."/>
            <person name="Guo J."/>
            <person name="Li S."/>
            <person name="Chen X."/>
            <person name="Wang C."/>
            <person name="Dai X."/>
            <person name="Yang H."/>
            <person name="Song W."/>
            <person name="Hou L."/>
            <person name="Xu J."/>
            <person name="Tong Z."/>
            <person name="Xu A."/>
            <person name="Yuan X."/>
            <person name="Wang W."/>
            <person name="Yang Q."/>
            <person name="Chen L."/>
            <person name="Sun Z."/>
            <person name="Wang K."/>
            <person name="Pan B."/>
            <person name="Chen J."/>
            <person name="Bao Y."/>
            <person name="Liu F."/>
            <person name="Qi X."/>
            <person name="Gang D.R."/>
            <person name="Wen J."/>
            <person name="Li J."/>
        </authorList>
    </citation>
    <scope>NUCLEOTIDE SEQUENCE</scope>
    <source>
        <strain evidence="9">Dzin_1.0</strain>
    </source>
</reference>
<keyword evidence="2" id="KW-0677">Repeat</keyword>
<feature type="domain" description="WRKY" evidence="8">
    <location>
        <begin position="178"/>
        <end position="235"/>
    </location>
</feature>
<organism evidence="9 10">
    <name type="scientific">Dioscorea zingiberensis</name>
    <dbReference type="NCBI Taxonomy" id="325984"/>
    <lineage>
        <taxon>Eukaryota</taxon>
        <taxon>Viridiplantae</taxon>
        <taxon>Streptophyta</taxon>
        <taxon>Embryophyta</taxon>
        <taxon>Tracheophyta</taxon>
        <taxon>Spermatophyta</taxon>
        <taxon>Magnoliopsida</taxon>
        <taxon>Liliopsida</taxon>
        <taxon>Dioscoreales</taxon>
        <taxon>Dioscoreaceae</taxon>
        <taxon>Dioscorea</taxon>
    </lineage>
</organism>
<dbReference type="FunFam" id="2.20.25.80:FF:000006">
    <property type="entry name" value="WRKY transcription factor"/>
    <property type="match status" value="2"/>
</dbReference>